<dbReference type="RefSeq" id="WP_093139907.1">
    <property type="nucleotide sequence ID" value="NZ_FOXF01000001.1"/>
</dbReference>
<evidence type="ECO:0000259" key="10">
    <source>
        <dbReference type="Pfam" id="PF02602"/>
    </source>
</evidence>
<dbReference type="InterPro" id="IPR035996">
    <property type="entry name" value="4pyrrol_Methylase_sf"/>
</dbReference>
<protein>
    <recommendedName>
        <fullName evidence="2">uroporphyrinogen-III C-methyltransferase</fullName>
        <ecNumber evidence="2">2.1.1.107</ecNumber>
    </recommendedName>
</protein>
<comment type="similarity">
    <text evidence="1">Belongs to the precorrin methyltransferase family.</text>
</comment>
<dbReference type="InterPro" id="IPR036108">
    <property type="entry name" value="4pyrrol_syn_uPrphyn_synt_sf"/>
</dbReference>
<evidence type="ECO:0000256" key="4">
    <source>
        <dbReference type="ARBA" id="ARBA00022679"/>
    </source>
</evidence>
<keyword evidence="5" id="KW-0949">S-adenosyl-L-methionine</keyword>
<dbReference type="OrthoDB" id="9815856at2"/>
<dbReference type="NCBIfam" id="TIGR01469">
    <property type="entry name" value="cobA_cysG_Cterm"/>
    <property type="match status" value="1"/>
</dbReference>
<dbReference type="InterPro" id="IPR050161">
    <property type="entry name" value="Siro_Cobalamin_biosynth"/>
</dbReference>
<dbReference type="InterPro" id="IPR000878">
    <property type="entry name" value="4pyrrol_Mease"/>
</dbReference>
<proteinExistence type="inferred from homology"/>
<sequence>MTGKVYLIGAGPGSSDLVTGRGLSLLQKADVVLYDYLISYHLLCQCRSDALLIPVGKRAGHHSLPQEEISREIGRMAEKHDIVVRLKGGDPFVFGRGGEEIQYLQEHGIPFETVPGVTSAIAALSSAGIPVTHRGLARSFHVITGSTKDGCEIRDLALYAKMEGTLIFMMSHHKIPEIAAGLTEYGMDSDTPCAIVSSGTYVTERRVNATLGTVAEVMKTEAPEPPAVFVVGETAALDMRCGYDSLSGCRVGITGSTSFTTRMTELLRDNGARVLPLPNLSISPIGLSGPELEDIISHEWLVFTSANGVAVFFDELTSHGIDIRSLAGCRVAAVGSGTESELGKHGLFADLVPDEYSVDALATVLRDRILSDCGGHPENVRVAALRSTMGSKCLDRCLAEAGIGFSDYQLYRPLLQNLTEKNDEKAEDGSLSPARTLSDDRYPEYSPVLDYLVFGSSSGVRNFMPYLSKVRIAGALVAIGTVTAGEIGKIMDRDEKLNTIPVLTAEKFSASGILETLRKDWRKSRPSDE</sequence>
<dbReference type="GO" id="GO:0004851">
    <property type="term" value="F:uroporphyrin-III C-methyltransferase activity"/>
    <property type="evidence" value="ECO:0007669"/>
    <property type="project" value="UniProtKB-EC"/>
</dbReference>
<dbReference type="CDD" id="cd11642">
    <property type="entry name" value="SUMT"/>
    <property type="match status" value="1"/>
</dbReference>
<dbReference type="AlphaFoldDB" id="A0A662ZE78"/>
<evidence type="ECO:0000259" key="9">
    <source>
        <dbReference type="Pfam" id="PF00590"/>
    </source>
</evidence>
<accession>A0A662ZE78</accession>
<gene>
    <name evidence="11" type="ORF">SAMN02910344_00098</name>
</gene>
<evidence type="ECO:0000256" key="8">
    <source>
        <dbReference type="ARBA" id="ARBA00060548"/>
    </source>
</evidence>
<evidence type="ECO:0000256" key="7">
    <source>
        <dbReference type="ARBA" id="ARBA00025705"/>
    </source>
</evidence>
<reference evidence="11 12" key="1">
    <citation type="submission" date="2016-10" db="EMBL/GenBank/DDBJ databases">
        <authorList>
            <person name="Varghese N."/>
            <person name="Submissions S."/>
        </authorList>
    </citation>
    <scope>NUCLEOTIDE SEQUENCE [LARGE SCALE GENOMIC DNA]</scope>
    <source>
        <strain evidence="11 12">DSM 1361</strain>
    </source>
</reference>
<dbReference type="PANTHER" id="PTHR45790:SF3">
    <property type="entry name" value="S-ADENOSYL-L-METHIONINE-DEPENDENT UROPORPHYRINOGEN III METHYLTRANSFERASE, CHLOROPLASTIC"/>
    <property type="match status" value="1"/>
</dbReference>
<dbReference type="InterPro" id="IPR014777">
    <property type="entry name" value="4pyrrole_Mease_sub1"/>
</dbReference>
<dbReference type="SUPFAM" id="SSF53790">
    <property type="entry name" value="Tetrapyrrole methylase"/>
    <property type="match status" value="1"/>
</dbReference>
<evidence type="ECO:0000256" key="2">
    <source>
        <dbReference type="ARBA" id="ARBA00012162"/>
    </source>
</evidence>
<dbReference type="InterPro" id="IPR003754">
    <property type="entry name" value="4pyrrol_synth_uPrphyn_synth"/>
</dbReference>
<keyword evidence="12" id="KW-1185">Reference proteome</keyword>
<dbReference type="GO" id="GO:0032259">
    <property type="term" value="P:methylation"/>
    <property type="evidence" value="ECO:0007669"/>
    <property type="project" value="UniProtKB-KW"/>
</dbReference>
<keyword evidence="3 11" id="KW-0489">Methyltransferase</keyword>
<feature type="domain" description="Tetrapyrrole biosynthesis uroporphyrinogen III synthase" evidence="10">
    <location>
        <begin position="262"/>
        <end position="512"/>
    </location>
</feature>
<dbReference type="CDD" id="cd06578">
    <property type="entry name" value="HemD"/>
    <property type="match status" value="1"/>
</dbReference>
<evidence type="ECO:0000313" key="11">
    <source>
        <dbReference type="EMBL" id="SFO98395.1"/>
    </source>
</evidence>
<comment type="pathway">
    <text evidence="7">Porphyrin-containing compound metabolism; siroheme biosynthesis; precorrin-2 from uroporphyrinogen III: step 1/1.</text>
</comment>
<dbReference type="InterPro" id="IPR014776">
    <property type="entry name" value="4pyrrole_Mease_sub2"/>
</dbReference>
<dbReference type="InterPro" id="IPR006366">
    <property type="entry name" value="CobA/CysG_C"/>
</dbReference>
<evidence type="ECO:0000256" key="3">
    <source>
        <dbReference type="ARBA" id="ARBA00022603"/>
    </source>
</evidence>
<feature type="domain" description="Tetrapyrrole methylase" evidence="9">
    <location>
        <begin position="4"/>
        <end position="214"/>
    </location>
</feature>
<dbReference type="NCBIfam" id="NF004790">
    <property type="entry name" value="PRK06136.1"/>
    <property type="match status" value="1"/>
</dbReference>
<dbReference type="GO" id="GO:0004852">
    <property type="term" value="F:uroporphyrinogen-III synthase activity"/>
    <property type="evidence" value="ECO:0007669"/>
    <property type="project" value="InterPro"/>
</dbReference>
<evidence type="ECO:0000256" key="6">
    <source>
        <dbReference type="ARBA" id="ARBA00023244"/>
    </source>
</evidence>
<name>A0A662ZE78_9GAMM</name>
<dbReference type="EC" id="2.1.1.107" evidence="2"/>
<keyword evidence="4 11" id="KW-0808">Transferase</keyword>
<evidence type="ECO:0000256" key="1">
    <source>
        <dbReference type="ARBA" id="ARBA00005879"/>
    </source>
</evidence>
<dbReference type="Pfam" id="PF00590">
    <property type="entry name" value="TP_methylase"/>
    <property type="match status" value="1"/>
</dbReference>
<dbReference type="GO" id="GO:0019354">
    <property type="term" value="P:siroheme biosynthetic process"/>
    <property type="evidence" value="ECO:0007669"/>
    <property type="project" value="UniProtKB-UniPathway"/>
</dbReference>
<dbReference type="UniPathway" id="UPA00262">
    <property type="reaction ID" value="UER00211"/>
</dbReference>
<evidence type="ECO:0000313" key="12">
    <source>
        <dbReference type="Proteomes" id="UP000243745"/>
    </source>
</evidence>
<dbReference type="FunFam" id="3.40.1010.10:FF:000001">
    <property type="entry name" value="Siroheme synthase"/>
    <property type="match status" value="1"/>
</dbReference>
<organism evidence="11 12">
    <name type="scientific">Ruminobacter amylophilus</name>
    <dbReference type="NCBI Taxonomy" id="867"/>
    <lineage>
        <taxon>Bacteria</taxon>
        <taxon>Pseudomonadati</taxon>
        <taxon>Pseudomonadota</taxon>
        <taxon>Gammaproteobacteria</taxon>
        <taxon>Aeromonadales</taxon>
        <taxon>Succinivibrionaceae</taxon>
        <taxon>Ruminobacter</taxon>
    </lineage>
</organism>
<comment type="pathway">
    <text evidence="8">Cofactor biosynthesis; adenosylcobalamin biosynthesis; precorrin-2 from uroporphyrinogen III: step 1/1.</text>
</comment>
<dbReference type="Gene3D" id="3.30.950.10">
    <property type="entry name" value="Methyltransferase, Cobalt-precorrin-4 Transmethylase, Domain 2"/>
    <property type="match status" value="1"/>
</dbReference>
<dbReference type="PANTHER" id="PTHR45790">
    <property type="entry name" value="SIROHEME SYNTHASE-RELATED"/>
    <property type="match status" value="1"/>
</dbReference>
<dbReference type="EMBL" id="FOXF01000001">
    <property type="protein sequence ID" value="SFO98395.1"/>
    <property type="molecule type" value="Genomic_DNA"/>
</dbReference>
<dbReference type="Gene3D" id="3.40.50.10090">
    <property type="match status" value="2"/>
</dbReference>
<dbReference type="Proteomes" id="UP000243745">
    <property type="component" value="Unassembled WGS sequence"/>
</dbReference>
<evidence type="ECO:0000256" key="5">
    <source>
        <dbReference type="ARBA" id="ARBA00022691"/>
    </source>
</evidence>
<dbReference type="Gene3D" id="3.40.1010.10">
    <property type="entry name" value="Cobalt-precorrin-4 Transmethylase, Domain 1"/>
    <property type="match status" value="1"/>
</dbReference>
<dbReference type="SUPFAM" id="SSF69618">
    <property type="entry name" value="HemD-like"/>
    <property type="match status" value="1"/>
</dbReference>
<keyword evidence="6" id="KW-0627">Porphyrin biosynthesis</keyword>
<dbReference type="Pfam" id="PF02602">
    <property type="entry name" value="HEM4"/>
    <property type="match status" value="1"/>
</dbReference>